<name>A0ACC3ZCC0_COLTU</name>
<reference evidence="1 2" key="1">
    <citation type="journal article" date="2020" name="Phytopathology">
        <title>Genome Sequence Resources of Colletotrichum truncatum, C. plurivorum, C. musicola, and C. sojae: Four Species Pathogenic to Soybean (Glycine max).</title>
        <authorList>
            <person name="Rogerio F."/>
            <person name="Boufleur T.R."/>
            <person name="Ciampi-Guillardi M."/>
            <person name="Sukno S.A."/>
            <person name="Thon M.R."/>
            <person name="Massola Junior N.S."/>
            <person name="Baroncelli R."/>
        </authorList>
    </citation>
    <scope>NUCLEOTIDE SEQUENCE [LARGE SCALE GENOMIC DNA]</scope>
    <source>
        <strain evidence="1 2">CMES1059</strain>
    </source>
</reference>
<evidence type="ECO:0000313" key="1">
    <source>
        <dbReference type="EMBL" id="KAL0941770.1"/>
    </source>
</evidence>
<evidence type="ECO:0000313" key="2">
    <source>
        <dbReference type="Proteomes" id="UP000805649"/>
    </source>
</evidence>
<comment type="caution">
    <text evidence="1">The sequence shown here is derived from an EMBL/GenBank/DDBJ whole genome shotgun (WGS) entry which is preliminary data.</text>
</comment>
<dbReference type="Proteomes" id="UP000805649">
    <property type="component" value="Unassembled WGS sequence"/>
</dbReference>
<gene>
    <name evidence="1" type="ORF">CTRU02_204533</name>
</gene>
<protein>
    <submittedName>
        <fullName evidence="1">Ribosome biogenesis GTP-binding protein YsxC</fullName>
    </submittedName>
</protein>
<sequence length="447" mass="48935">MRVDRGRDSRFSTSRTATPRTLRSLPPRSQPPPKKEPGLALIPKLSEEEQSKISTPKQLWAASSMFFTPPTRPKQSPQPRQQPQRGRNSAVASASAIRAAIRGLPEETPDSGVTSGGTIFAGTANDTSYGEANNFFRLPPATFLYSAFRFKQHPINTTTPEICIVGASNCGKSTFVNALTGASADRLAKVSDKAGKTVAMNAYGVGPLSGIPFRKPLSPDAAGEKPSQHGMILVDTPGYGHASRQEWGQEIAEYVNKRTMLKGVILLLSAEKKVSKQDEQVMKLLAGAGRPVMVVFTKMDKALRSRAREEGGIAERLREVERSFSYTGWDGWVPKIHLTAARMERDKSWGLDVAHSAAGMAGVRMAVLELAELKEFVAPERKLHVKRGKDEKHQAVVSNIKEEEPVEKEMGQKRQEPGKALESDPAAWSGKVVSFEELEKKFGDWSS</sequence>
<organism evidence="1 2">
    <name type="scientific">Colletotrichum truncatum</name>
    <name type="common">Anthracnose fungus</name>
    <name type="synonym">Colletotrichum capsici</name>
    <dbReference type="NCBI Taxonomy" id="5467"/>
    <lineage>
        <taxon>Eukaryota</taxon>
        <taxon>Fungi</taxon>
        <taxon>Dikarya</taxon>
        <taxon>Ascomycota</taxon>
        <taxon>Pezizomycotina</taxon>
        <taxon>Sordariomycetes</taxon>
        <taxon>Hypocreomycetidae</taxon>
        <taxon>Glomerellales</taxon>
        <taxon>Glomerellaceae</taxon>
        <taxon>Colletotrichum</taxon>
        <taxon>Colletotrichum truncatum species complex</taxon>
    </lineage>
</organism>
<dbReference type="EMBL" id="VUJX02000002">
    <property type="protein sequence ID" value="KAL0941770.1"/>
    <property type="molecule type" value="Genomic_DNA"/>
</dbReference>
<accession>A0ACC3ZCC0</accession>
<keyword evidence="2" id="KW-1185">Reference proteome</keyword>
<proteinExistence type="predicted"/>